<dbReference type="SUPFAM" id="SSF48179">
    <property type="entry name" value="6-phosphogluconate dehydrogenase C-terminal domain-like"/>
    <property type="match status" value="1"/>
</dbReference>
<dbReference type="InterPro" id="IPR051402">
    <property type="entry name" value="KPR-Related"/>
</dbReference>
<feature type="domain" description="Ketopantoate reductase N-terminal" evidence="12">
    <location>
        <begin position="4"/>
        <end position="152"/>
    </location>
</feature>
<reference evidence="14 15" key="1">
    <citation type="submission" date="2020-08" db="EMBL/GenBank/DDBJ databases">
        <title>Genomic Encyclopedia of Archaeal and Bacterial Type Strains, Phase II (KMG-II): from individual species to whole genera.</title>
        <authorList>
            <person name="Goeker M."/>
        </authorList>
    </citation>
    <scope>NUCLEOTIDE SEQUENCE [LARGE SCALE GENOMIC DNA]</scope>
    <source>
        <strain evidence="14 15">5AG</strain>
    </source>
</reference>
<evidence type="ECO:0000256" key="6">
    <source>
        <dbReference type="ARBA" id="ARBA00022655"/>
    </source>
</evidence>
<dbReference type="NCBIfam" id="TIGR00745">
    <property type="entry name" value="apbA_panE"/>
    <property type="match status" value="1"/>
</dbReference>
<keyword evidence="6 11" id="KW-0566">Pantothenate biosynthesis</keyword>
<evidence type="ECO:0000313" key="15">
    <source>
        <dbReference type="Proteomes" id="UP000553442"/>
    </source>
</evidence>
<dbReference type="AlphaFoldDB" id="A0A7W5K4H9"/>
<protein>
    <recommendedName>
        <fullName evidence="5 11">2-dehydropantoate 2-reductase</fullName>
        <ecNumber evidence="4 11">1.1.1.169</ecNumber>
    </recommendedName>
    <alternativeName>
        <fullName evidence="9 11">Ketopantoate reductase</fullName>
    </alternativeName>
</protein>
<comment type="function">
    <text evidence="1 11">Catalyzes the NADPH-dependent reduction of ketopantoate into pantoic acid.</text>
</comment>
<dbReference type="SUPFAM" id="SSF51735">
    <property type="entry name" value="NAD(P)-binding Rossmann-fold domains"/>
    <property type="match status" value="1"/>
</dbReference>
<dbReference type="UniPathway" id="UPA00028">
    <property type="reaction ID" value="UER00004"/>
</dbReference>
<dbReference type="Gene3D" id="3.40.50.720">
    <property type="entry name" value="NAD(P)-binding Rossmann-like Domain"/>
    <property type="match status" value="1"/>
</dbReference>
<dbReference type="NCBIfam" id="NF005091">
    <property type="entry name" value="PRK06522.2-2"/>
    <property type="match status" value="1"/>
</dbReference>
<gene>
    <name evidence="14" type="ORF">BDK63_002663</name>
</gene>
<evidence type="ECO:0000256" key="2">
    <source>
        <dbReference type="ARBA" id="ARBA00004994"/>
    </source>
</evidence>
<evidence type="ECO:0000256" key="7">
    <source>
        <dbReference type="ARBA" id="ARBA00022857"/>
    </source>
</evidence>
<dbReference type="InterPro" id="IPR013328">
    <property type="entry name" value="6PGD_dom2"/>
</dbReference>
<evidence type="ECO:0000256" key="11">
    <source>
        <dbReference type="RuleBase" id="RU362068"/>
    </source>
</evidence>
<organism evidence="14 15">
    <name type="scientific">Halomonas campaniensis</name>
    <dbReference type="NCBI Taxonomy" id="213554"/>
    <lineage>
        <taxon>Bacteria</taxon>
        <taxon>Pseudomonadati</taxon>
        <taxon>Pseudomonadota</taxon>
        <taxon>Gammaproteobacteria</taxon>
        <taxon>Oceanospirillales</taxon>
        <taxon>Halomonadaceae</taxon>
        <taxon>Halomonas</taxon>
    </lineage>
</organism>
<comment type="catalytic activity">
    <reaction evidence="10 11">
        <text>(R)-pantoate + NADP(+) = 2-dehydropantoate + NADPH + H(+)</text>
        <dbReference type="Rhea" id="RHEA:16233"/>
        <dbReference type="ChEBI" id="CHEBI:11561"/>
        <dbReference type="ChEBI" id="CHEBI:15378"/>
        <dbReference type="ChEBI" id="CHEBI:15980"/>
        <dbReference type="ChEBI" id="CHEBI:57783"/>
        <dbReference type="ChEBI" id="CHEBI:58349"/>
        <dbReference type="EC" id="1.1.1.169"/>
    </reaction>
</comment>
<evidence type="ECO:0000256" key="4">
    <source>
        <dbReference type="ARBA" id="ARBA00013014"/>
    </source>
</evidence>
<sequence>MRFAIMGSGGVGGYFGARLAEAGHAVTFIARGEHLAAMRRDGLTVSSIAGDVHLPEVSATDDPAEVGAVDCVLVAVKAWQVPEAARAIRPMIGPDTFVVPLENGVEAADELAAVLGQAHVLQGLCGILAWREGPGHIRHAGVDPFVRFGERDNRRSKRAERLNEAFDAARGVAAEIPDDIQVAVWSKFLFICAMSGIGSITRAPIGVTRTLPETREMIERLLAEIEAVARALGVALPRDAATRALRFIDALPEASTASMQRDIMAGLPSELESQNGAVVRLGRQAGVETPVNALVHAALLPQERQARGEAPAT</sequence>
<proteinExistence type="inferred from homology"/>
<keyword evidence="7 11" id="KW-0521">NADP</keyword>
<comment type="pathway">
    <text evidence="2 11">Cofactor biosynthesis; (R)-pantothenate biosynthesis; (R)-pantoate from 3-methyl-2-oxobutanoate: step 2/2.</text>
</comment>
<dbReference type="Pfam" id="PF02558">
    <property type="entry name" value="ApbA"/>
    <property type="match status" value="1"/>
</dbReference>
<dbReference type="EMBL" id="JACHZF010000019">
    <property type="protein sequence ID" value="MBB3331779.1"/>
    <property type="molecule type" value="Genomic_DNA"/>
</dbReference>
<evidence type="ECO:0000256" key="9">
    <source>
        <dbReference type="ARBA" id="ARBA00032024"/>
    </source>
</evidence>
<dbReference type="PANTHER" id="PTHR21708:SF26">
    <property type="entry name" value="2-DEHYDROPANTOATE 2-REDUCTASE"/>
    <property type="match status" value="1"/>
</dbReference>
<keyword evidence="8 11" id="KW-0560">Oxidoreductase</keyword>
<dbReference type="Proteomes" id="UP000553442">
    <property type="component" value="Unassembled WGS sequence"/>
</dbReference>
<dbReference type="GO" id="GO:0008677">
    <property type="term" value="F:2-dehydropantoate 2-reductase activity"/>
    <property type="evidence" value="ECO:0007669"/>
    <property type="project" value="UniProtKB-EC"/>
</dbReference>
<evidence type="ECO:0000259" key="13">
    <source>
        <dbReference type="Pfam" id="PF08546"/>
    </source>
</evidence>
<comment type="similarity">
    <text evidence="3 11">Belongs to the ketopantoate reductase family.</text>
</comment>
<evidence type="ECO:0000256" key="5">
    <source>
        <dbReference type="ARBA" id="ARBA00019465"/>
    </source>
</evidence>
<dbReference type="InterPro" id="IPR003710">
    <property type="entry name" value="ApbA"/>
</dbReference>
<dbReference type="InterPro" id="IPR013332">
    <property type="entry name" value="KPR_N"/>
</dbReference>
<comment type="caution">
    <text evidence="14">The sequence shown here is derived from an EMBL/GenBank/DDBJ whole genome shotgun (WGS) entry which is preliminary data.</text>
</comment>
<feature type="domain" description="Ketopantoate reductase C-terminal" evidence="13">
    <location>
        <begin position="179"/>
        <end position="299"/>
    </location>
</feature>
<dbReference type="GO" id="GO:0015940">
    <property type="term" value="P:pantothenate biosynthetic process"/>
    <property type="evidence" value="ECO:0007669"/>
    <property type="project" value="UniProtKB-UniPathway"/>
</dbReference>
<dbReference type="GO" id="GO:0005737">
    <property type="term" value="C:cytoplasm"/>
    <property type="evidence" value="ECO:0007669"/>
    <property type="project" value="TreeGrafter"/>
</dbReference>
<evidence type="ECO:0000256" key="1">
    <source>
        <dbReference type="ARBA" id="ARBA00002919"/>
    </source>
</evidence>
<dbReference type="Pfam" id="PF08546">
    <property type="entry name" value="ApbA_C"/>
    <property type="match status" value="1"/>
</dbReference>
<keyword evidence="15" id="KW-1185">Reference proteome</keyword>
<evidence type="ECO:0000313" key="14">
    <source>
        <dbReference type="EMBL" id="MBB3331779.1"/>
    </source>
</evidence>
<evidence type="ECO:0000256" key="3">
    <source>
        <dbReference type="ARBA" id="ARBA00007870"/>
    </source>
</evidence>
<evidence type="ECO:0000259" key="12">
    <source>
        <dbReference type="Pfam" id="PF02558"/>
    </source>
</evidence>
<evidence type="ECO:0000256" key="8">
    <source>
        <dbReference type="ARBA" id="ARBA00023002"/>
    </source>
</evidence>
<dbReference type="InterPro" id="IPR008927">
    <property type="entry name" value="6-PGluconate_DH-like_C_sf"/>
</dbReference>
<dbReference type="PANTHER" id="PTHR21708">
    <property type="entry name" value="PROBABLE 2-DEHYDROPANTOATE 2-REDUCTASE"/>
    <property type="match status" value="1"/>
</dbReference>
<evidence type="ECO:0000256" key="10">
    <source>
        <dbReference type="ARBA" id="ARBA00048793"/>
    </source>
</evidence>
<dbReference type="EC" id="1.1.1.169" evidence="4 11"/>
<dbReference type="InterPro" id="IPR013752">
    <property type="entry name" value="KPA_reductase"/>
</dbReference>
<dbReference type="InterPro" id="IPR036291">
    <property type="entry name" value="NAD(P)-bd_dom_sf"/>
</dbReference>
<dbReference type="RefSeq" id="WP_183332731.1">
    <property type="nucleotide sequence ID" value="NZ_JACHZF010000019.1"/>
</dbReference>
<dbReference type="FunFam" id="3.40.50.720:FF:000307">
    <property type="entry name" value="2-dehydropantoate 2-reductase"/>
    <property type="match status" value="1"/>
</dbReference>
<dbReference type="FunFam" id="1.10.1040.10:FF:000017">
    <property type="entry name" value="2-dehydropantoate 2-reductase"/>
    <property type="match status" value="1"/>
</dbReference>
<name>A0A7W5K4H9_9GAMM</name>
<accession>A0A7W5K4H9</accession>
<dbReference type="Gene3D" id="1.10.1040.10">
    <property type="entry name" value="N-(1-d-carboxylethyl)-l-norvaline Dehydrogenase, domain 2"/>
    <property type="match status" value="1"/>
</dbReference>